<reference evidence="1" key="1">
    <citation type="submission" date="2022-02" db="EMBL/GenBank/DDBJ databases">
        <title>Vibrio sp. nov, a new bacterium isolated from seawater.</title>
        <authorList>
            <person name="Yuan Y."/>
        </authorList>
    </citation>
    <scope>NUCLEOTIDE SEQUENCE</scope>
    <source>
        <strain evidence="1">ZSDZ65</strain>
    </source>
</reference>
<organism evidence="1 2">
    <name type="scientific">Vibrio qingdaonensis</name>
    <dbReference type="NCBI Taxonomy" id="2829491"/>
    <lineage>
        <taxon>Bacteria</taxon>
        <taxon>Pseudomonadati</taxon>
        <taxon>Pseudomonadota</taxon>
        <taxon>Gammaproteobacteria</taxon>
        <taxon>Vibrionales</taxon>
        <taxon>Vibrionaceae</taxon>
        <taxon>Vibrio</taxon>
    </lineage>
</organism>
<dbReference type="EMBL" id="JAKRRY010000014">
    <property type="protein sequence ID" value="MCW8346753.1"/>
    <property type="molecule type" value="Genomic_DNA"/>
</dbReference>
<keyword evidence="2" id="KW-1185">Reference proteome</keyword>
<proteinExistence type="predicted"/>
<dbReference type="Proteomes" id="UP001155587">
    <property type="component" value="Unassembled WGS sequence"/>
</dbReference>
<dbReference type="PANTHER" id="PTHR33747:SF1">
    <property type="entry name" value="ADENYLATE CYCLASE-ASSOCIATED CAP C-TERMINAL DOMAIN-CONTAINING PROTEIN"/>
    <property type="match status" value="1"/>
</dbReference>
<dbReference type="AlphaFoldDB" id="A0A9X3CNN9"/>
<protein>
    <submittedName>
        <fullName evidence="1">SEC-C domain-containing protein</fullName>
    </submittedName>
</protein>
<dbReference type="Gene3D" id="3.10.450.50">
    <property type="match status" value="1"/>
</dbReference>
<dbReference type="Pfam" id="PF02810">
    <property type="entry name" value="SEC-C"/>
    <property type="match status" value="1"/>
</dbReference>
<dbReference type="RefSeq" id="WP_265675291.1">
    <property type="nucleotide sequence ID" value="NZ_JAKRRY010000014.1"/>
</dbReference>
<accession>A0A9X3CNN9</accession>
<gene>
    <name evidence="1" type="ORF">MD535_12180</name>
</gene>
<name>A0A9X3CNN9_9VIBR</name>
<comment type="caution">
    <text evidence="1">The sequence shown here is derived from an EMBL/GenBank/DDBJ whole genome shotgun (WGS) entry which is preliminary data.</text>
</comment>
<evidence type="ECO:0000313" key="2">
    <source>
        <dbReference type="Proteomes" id="UP001155587"/>
    </source>
</evidence>
<dbReference type="SUPFAM" id="SSF101327">
    <property type="entry name" value="YgfB-like"/>
    <property type="match status" value="1"/>
</dbReference>
<dbReference type="InterPro" id="IPR036255">
    <property type="entry name" value="YgfB-like_sf"/>
</dbReference>
<sequence>MMNLIQLPNGWQGESADYLEGAILAANFTVSPLAPSEWLATVIADYDKQQEEWVVAHLNAQYAYLKANQYNVLPDLDDNRERLADFAEGFMAAWQHVEPLWFEKSPSDGTIRMLQAFLTTLMLAIDESQTHAEMTQAGYETLPQLNDLAPQLDHMINEIALAADEMMIGHQSQSVNPFKDTGRNDPCPCGSSKKYKKCCGK</sequence>
<evidence type="ECO:0000313" key="1">
    <source>
        <dbReference type="EMBL" id="MCW8346753.1"/>
    </source>
</evidence>
<dbReference type="PANTHER" id="PTHR33747">
    <property type="entry name" value="UPF0225 PROTEIN SCO1677"/>
    <property type="match status" value="1"/>
</dbReference>
<dbReference type="InterPro" id="IPR004027">
    <property type="entry name" value="SEC_C_motif"/>
</dbReference>
<dbReference type="SUPFAM" id="SSF103642">
    <property type="entry name" value="Sec-C motif"/>
    <property type="match status" value="1"/>
</dbReference>